<dbReference type="InterPro" id="IPR046653">
    <property type="entry name" value="DUF6765"/>
</dbReference>
<gene>
    <name evidence="1" type="ORF">SAMN02983006_01737</name>
</gene>
<sequence>MDLEFHYYITYLIAVKAGFKKSAAETLAYASQYIDDNDYIFDISPETPAHYQNYISQTKDIIQPRKKLFRIYPIFHFIPGNPLQKSARRKDGKLHYLNTIPANQNANRILAEALNSHNIYQIGLAIHSFADTYAHQNFVGYYDTFNSLKGILKRSPAKIGHASATHKPDIPNLIWQDKRLCNLLATRNNKALFLQAAASIFVKLKRYNQPEVSNLEVESETKELIADLTSAIGETTTEYNFFKNTLSNLLKKGSRQQRINNYRALALKEKYGGQELAEYDSNKWLKQILEDTFQFKLFKLLKKFPLLGLGIEIITDKIKEIFSFDLSLNYQWKDKLTYQKSHWYKFQQAVKEVQARSEKIIGKSVFSKMDLAKF</sequence>
<dbReference type="AlphaFoldDB" id="A0A1I4JK88"/>
<dbReference type="Pfam" id="PF20551">
    <property type="entry name" value="DUF6765"/>
    <property type="match status" value="1"/>
</dbReference>
<dbReference type="EMBL" id="FOTI01000023">
    <property type="protein sequence ID" value="SFL66982.1"/>
    <property type="molecule type" value="Genomic_DNA"/>
</dbReference>
<proteinExistence type="predicted"/>
<dbReference type="STRING" id="29563.SAMN02983006_01737"/>
<name>A0A1I4JK88_9FIRM</name>
<organism evidence="1 2">
    <name type="scientific">Halanaerobium salsuginis</name>
    <dbReference type="NCBI Taxonomy" id="29563"/>
    <lineage>
        <taxon>Bacteria</taxon>
        <taxon>Bacillati</taxon>
        <taxon>Bacillota</taxon>
        <taxon>Clostridia</taxon>
        <taxon>Halanaerobiales</taxon>
        <taxon>Halanaerobiaceae</taxon>
        <taxon>Halanaerobium</taxon>
    </lineage>
</organism>
<protein>
    <submittedName>
        <fullName evidence="1">Uncharacterized protein</fullName>
    </submittedName>
</protein>
<keyword evidence="2" id="KW-1185">Reference proteome</keyword>
<reference evidence="1 2" key="1">
    <citation type="submission" date="2016-10" db="EMBL/GenBank/DDBJ databases">
        <authorList>
            <person name="de Groot N.N."/>
        </authorList>
    </citation>
    <scope>NUCLEOTIDE SEQUENCE [LARGE SCALE GENOMIC DNA]</scope>
    <source>
        <strain evidence="1 2">ATCC 51327</strain>
    </source>
</reference>
<dbReference type="Proteomes" id="UP000199006">
    <property type="component" value="Unassembled WGS sequence"/>
</dbReference>
<evidence type="ECO:0000313" key="1">
    <source>
        <dbReference type="EMBL" id="SFL66982.1"/>
    </source>
</evidence>
<dbReference type="OrthoDB" id="569000at2"/>
<evidence type="ECO:0000313" key="2">
    <source>
        <dbReference type="Proteomes" id="UP000199006"/>
    </source>
</evidence>
<dbReference type="RefSeq" id="WP_089861827.1">
    <property type="nucleotide sequence ID" value="NZ_FOTI01000023.1"/>
</dbReference>
<accession>A0A1I4JK88</accession>